<evidence type="ECO:0000256" key="5">
    <source>
        <dbReference type="ARBA" id="ARBA00023159"/>
    </source>
</evidence>
<keyword evidence="5" id="KW-0010">Activator</keyword>
<feature type="region of interest" description="Disordered" evidence="10">
    <location>
        <begin position="1"/>
        <end position="29"/>
    </location>
</feature>
<evidence type="ECO:0000256" key="2">
    <source>
        <dbReference type="ARBA" id="ARBA00009851"/>
    </source>
</evidence>
<reference evidence="11" key="2">
    <citation type="journal article" date="2014" name="BMC Genomics">
        <title>A genomic perspective to assessing quality of mass-reared SIT flies used in Mediterranean fruit fly (Ceratitis capitata) eradication in California.</title>
        <authorList>
            <person name="Calla B."/>
            <person name="Hall B."/>
            <person name="Hou S."/>
            <person name="Geib S.M."/>
        </authorList>
    </citation>
    <scope>NUCLEOTIDE SEQUENCE</scope>
</reference>
<dbReference type="PANTHER" id="PTHR28314:SF1">
    <property type="entry name" value="MEDIATOR OF RNA POLYMERASE II TRANSCRIPTION SUBUNIT 29"/>
    <property type="match status" value="1"/>
</dbReference>
<sequence>MGTLTPSGGLSPNGGSSQHLQLQQQQQQQQAEKMDNILKVKSLLSPLRESLFLTLRTGAFALQEHNLADNLKRDSVSHAGRFEKHLEDFYAYCDQIELHLKTAIQCMQQLSSAQHYLPSAVTPARIEPYMQENPGGPMTYSTYLNIVRVHVQSAKDIHDTLISAAQNISQAD</sequence>
<protein>
    <recommendedName>
        <fullName evidence="3">Mediator of RNA polymerase II transcription subunit 29</fullName>
    </recommendedName>
    <alternativeName>
        <fullName evidence="9">Mediator complex subunit 29</fullName>
    </alternativeName>
    <alternativeName>
        <fullName evidence="8">Protein intersex</fullName>
    </alternativeName>
</protein>
<dbReference type="GO" id="GO:0006357">
    <property type="term" value="P:regulation of transcription by RNA polymerase II"/>
    <property type="evidence" value="ECO:0007669"/>
    <property type="project" value="TreeGrafter"/>
</dbReference>
<evidence type="ECO:0000256" key="8">
    <source>
        <dbReference type="ARBA" id="ARBA00030916"/>
    </source>
</evidence>
<comment type="subcellular location">
    <subcellularLocation>
        <location evidence="1">Nucleus</location>
    </subcellularLocation>
</comment>
<proteinExistence type="evidence at transcript level"/>
<dbReference type="GO" id="GO:0003712">
    <property type="term" value="F:transcription coregulator activity"/>
    <property type="evidence" value="ECO:0007669"/>
    <property type="project" value="TreeGrafter"/>
</dbReference>
<evidence type="ECO:0000256" key="9">
    <source>
        <dbReference type="ARBA" id="ARBA00031963"/>
    </source>
</evidence>
<accession>W8B7V7</accession>
<comment type="similarity">
    <text evidence="2">Belongs to the Mediator complex subunit 29 family.</text>
</comment>
<dbReference type="OrthoDB" id="6366949at2759"/>
<keyword evidence="6" id="KW-0804">Transcription</keyword>
<evidence type="ECO:0000313" key="11">
    <source>
        <dbReference type="EMBL" id="JAB89306.1"/>
    </source>
</evidence>
<evidence type="ECO:0000256" key="7">
    <source>
        <dbReference type="ARBA" id="ARBA00023242"/>
    </source>
</evidence>
<reference evidence="11" key="1">
    <citation type="submission" date="2013-07" db="EMBL/GenBank/DDBJ databases">
        <authorList>
            <person name="Geib S."/>
        </authorList>
    </citation>
    <scope>NUCLEOTIDE SEQUENCE</scope>
</reference>
<evidence type="ECO:0000256" key="3">
    <source>
        <dbReference type="ARBA" id="ARBA00019684"/>
    </source>
</evidence>
<gene>
    <name evidence="11" type="primary">MED29</name>
</gene>
<keyword evidence="7" id="KW-0539">Nucleus</keyword>
<dbReference type="InterPro" id="IPR021018">
    <property type="entry name" value="Mediator_Med29_met"/>
</dbReference>
<evidence type="ECO:0000256" key="6">
    <source>
        <dbReference type="ARBA" id="ARBA00023163"/>
    </source>
</evidence>
<keyword evidence="4" id="KW-0805">Transcription regulation</keyword>
<dbReference type="PANTHER" id="PTHR28314">
    <property type="entry name" value="MEDIATOR OF RNA POLYMERASE II TRANSCRIPTION SUBUNIT 29"/>
    <property type="match status" value="1"/>
</dbReference>
<dbReference type="AlphaFoldDB" id="W8B7V7"/>
<name>W8B7V7_CERCA</name>
<evidence type="ECO:0000256" key="4">
    <source>
        <dbReference type="ARBA" id="ARBA00023015"/>
    </source>
</evidence>
<evidence type="ECO:0000256" key="10">
    <source>
        <dbReference type="SAM" id="MobiDB-lite"/>
    </source>
</evidence>
<dbReference type="EMBL" id="GAMC01017249">
    <property type="protein sequence ID" value="JAB89306.1"/>
    <property type="molecule type" value="mRNA"/>
</dbReference>
<evidence type="ECO:0000256" key="1">
    <source>
        <dbReference type="ARBA" id="ARBA00004123"/>
    </source>
</evidence>
<dbReference type="GO" id="GO:0016592">
    <property type="term" value="C:mediator complex"/>
    <property type="evidence" value="ECO:0007669"/>
    <property type="project" value="InterPro"/>
</dbReference>
<organism evidence="11">
    <name type="scientific">Ceratitis capitata</name>
    <name type="common">Mediterranean fruit fly</name>
    <name type="synonym">Tephritis capitata</name>
    <dbReference type="NCBI Taxonomy" id="7213"/>
    <lineage>
        <taxon>Eukaryota</taxon>
        <taxon>Metazoa</taxon>
        <taxon>Ecdysozoa</taxon>
        <taxon>Arthropoda</taxon>
        <taxon>Hexapoda</taxon>
        <taxon>Insecta</taxon>
        <taxon>Pterygota</taxon>
        <taxon>Neoptera</taxon>
        <taxon>Endopterygota</taxon>
        <taxon>Diptera</taxon>
        <taxon>Brachycera</taxon>
        <taxon>Muscomorpha</taxon>
        <taxon>Tephritoidea</taxon>
        <taxon>Tephritidae</taxon>
        <taxon>Ceratitis</taxon>
        <taxon>Ceratitis</taxon>
    </lineage>
</organism>
<dbReference type="Pfam" id="PF11568">
    <property type="entry name" value="Med29"/>
    <property type="match status" value="1"/>
</dbReference>